<dbReference type="PANTHER" id="PTHR38099">
    <property type="entry name" value="LARGE RIBOSOMAL RNA SUBUNIT ACCUMULATION PROTEIN YCED"/>
    <property type="match status" value="1"/>
</dbReference>
<dbReference type="PANTHER" id="PTHR38099:SF1">
    <property type="entry name" value="LARGE RIBOSOMAL RNA SUBUNIT ACCUMULATION PROTEIN YCED"/>
    <property type="match status" value="1"/>
</dbReference>
<reference evidence="6 7" key="1">
    <citation type="submission" date="2020-07" db="EMBL/GenBank/DDBJ databases">
        <authorList>
            <person name="Maaloum M."/>
        </authorList>
    </citation>
    <scope>NUCLEOTIDE SEQUENCE [LARGE SCALE GENOMIC DNA]</scope>
    <source>
        <strain evidence="6 7">GCS-AN-3</strain>
    </source>
</reference>
<evidence type="ECO:0000256" key="3">
    <source>
        <dbReference type="ARBA" id="ARBA00015716"/>
    </source>
</evidence>
<dbReference type="InterPro" id="IPR039255">
    <property type="entry name" value="YceD_bac"/>
</dbReference>
<evidence type="ECO:0000256" key="1">
    <source>
        <dbReference type="ARBA" id="ARBA00002868"/>
    </source>
</evidence>
<comment type="caution">
    <text evidence="6">The sequence shown here is derived from an EMBL/GenBank/DDBJ whole genome shotgun (WGS) entry which is preliminary data.</text>
</comment>
<sequence>MSKTFAPGRLDVAAFAQAKASLSAHDSIQKYERLAQELRAPEADLTIDWQADGEQRSAVDGSRRPALHLRAQATLPLTCQRCMGEVRVPLAVDRHFVFVPDEDTAAALDEASDDDVLALAPDFDLRALIEDELLMALPLVPRHDECPDAVQLSVQSADFDAAQEEKTNPFAALAALKHDKPN</sequence>
<evidence type="ECO:0000256" key="4">
    <source>
        <dbReference type="ARBA" id="ARBA00022517"/>
    </source>
</evidence>
<name>A0A853IYL8_9BURK</name>
<proteinExistence type="inferred from homology"/>
<keyword evidence="7" id="KW-1185">Reference proteome</keyword>
<accession>A0A853IYL8</accession>
<evidence type="ECO:0000256" key="2">
    <source>
        <dbReference type="ARBA" id="ARBA00010740"/>
    </source>
</evidence>
<evidence type="ECO:0000313" key="6">
    <source>
        <dbReference type="EMBL" id="NZA02928.1"/>
    </source>
</evidence>
<dbReference type="AlphaFoldDB" id="A0A853IYL8"/>
<dbReference type="Proteomes" id="UP000589716">
    <property type="component" value="Unassembled WGS sequence"/>
</dbReference>
<protein>
    <recommendedName>
        <fullName evidence="3">Large ribosomal RNA subunit accumulation protein YceD</fullName>
    </recommendedName>
    <alternativeName>
        <fullName evidence="5">23S rRNA accumulation protein YceD</fullName>
    </alternativeName>
</protein>
<gene>
    <name evidence="6" type="ORF">H0I39_16470</name>
</gene>
<dbReference type="GO" id="GO:0042254">
    <property type="term" value="P:ribosome biogenesis"/>
    <property type="evidence" value="ECO:0007669"/>
    <property type="project" value="UniProtKB-KW"/>
</dbReference>
<dbReference type="RefSeq" id="WP_180551208.1">
    <property type="nucleotide sequence ID" value="NZ_DAIPTI010000034.1"/>
</dbReference>
<dbReference type="InterPro" id="IPR003772">
    <property type="entry name" value="YceD"/>
</dbReference>
<dbReference type="EMBL" id="JACCKX010000001">
    <property type="protein sequence ID" value="NZA02928.1"/>
    <property type="molecule type" value="Genomic_DNA"/>
</dbReference>
<evidence type="ECO:0000256" key="5">
    <source>
        <dbReference type="ARBA" id="ARBA00031841"/>
    </source>
</evidence>
<comment type="function">
    <text evidence="1">Plays a role in synthesis, processing and/or stability of 23S rRNA.</text>
</comment>
<keyword evidence="4" id="KW-0690">Ribosome biogenesis</keyword>
<dbReference type="Pfam" id="PF02620">
    <property type="entry name" value="YceD"/>
    <property type="match status" value="1"/>
</dbReference>
<dbReference type="GO" id="GO:0005829">
    <property type="term" value="C:cytosol"/>
    <property type="evidence" value="ECO:0007669"/>
    <property type="project" value="TreeGrafter"/>
</dbReference>
<comment type="similarity">
    <text evidence="2">Belongs to the DUF177 domain family.</text>
</comment>
<evidence type="ECO:0000313" key="7">
    <source>
        <dbReference type="Proteomes" id="UP000589716"/>
    </source>
</evidence>
<organism evidence="6 7">
    <name type="scientific">Ottowia beijingensis</name>
    <dbReference type="NCBI Taxonomy" id="1207057"/>
    <lineage>
        <taxon>Bacteria</taxon>
        <taxon>Pseudomonadati</taxon>
        <taxon>Pseudomonadota</taxon>
        <taxon>Betaproteobacteria</taxon>
        <taxon>Burkholderiales</taxon>
        <taxon>Comamonadaceae</taxon>
        <taxon>Ottowia</taxon>
    </lineage>
</organism>